<reference evidence="1" key="1">
    <citation type="submission" date="2018-04" db="EMBL/GenBank/DDBJ databases">
        <title>Transcriptome assembly of Sipha flava.</title>
        <authorList>
            <person name="Scully E.D."/>
            <person name="Geib S.M."/>
            <person name="Palmer N.A."/>
            <person name="Koch K."/>
            <person name="Bradshaw J."/>
            <person name="Heng-Moss T."/>
            <person name="Sarath G."/>
        </authorList>
    </citation>
    <scope>NUCLEOTIDE SEQUENCE</scope>
</reference>
<proteinExistence type="predicted"/>
<sequence length="168" mass="19649">MVHVRTILTISIAVIAVNYIGFTEAGKATKERIMNLERRAMAHTEKLKPHEGMLQSKYGSMSEPMVDQLKEINNIILDFILNSEKFQSYLSSIFETLGKYAERQIVSRVTKLEEIYEHWEKINFPDKMNAERAKQILEDIKQQNKPKNVEKVVKNRFLSKKKGSRKYE</sequence>
<gene>
    <name evidence="1" type="ORF">g.124494</name>
</gene>
<dbReference type="EMBL" id="GGMS01009351">
    <property type="protein sequence ID" value="MBY78554.1"/>
    <property type="molecule type" value="Transcribed_RNA"/>
</dbReference>
<protein>
    <submittedName>
        <fullName evidence="1">Uncharacterized protein</fullName>
    </submittedName>
</protein>
<organism evidence="1">
    <name type="scientific">Sipha flava</name>
    <name type="common">yellow sugarcane aphid</name>
    <dbReference type="NCBI Taxonomy" id="143950"/>
    <lineage>
        <taxon>Eukaryota</taxon>
        <taxon>Metazoa</taxon>
        <taxon>Ecdysozoa</taxon>
        <taxon>Arthropoda</taxon>
        <taxon>Hexapoda</taxon>
        <taxon>Insecta</taxon>
        <taxon>Pterygota</taxon>
        <taxon>Neoptera</taxon>
        <taxon>Paraneoptera</taxon>
        <taxon>Hemiptera</taxon>
        <taxon>Sternorrhyncha</taxon>
        <taxon>Aphidomorpha</taxon>
        <taxon>Aphidoidea</taxon>
        <taxon>Aphididae</taxon>
        <taxon>Sipha</taxon>
    </lineage>
</organism>
<dbReference type="AlphaFoldDB" id="A0A2S2QLF0"/>
<name>A0A2S2QLF0_9HEMI</name>
<accession>A0A2S2QLF0</accession>
<evidence type="ECO:0000313" key="1">
    <source>
        <dbReference type="EMBL" id="MBY78554.1"/>
    </source>
</evidence>
<dbReference type="OrthoDB" id="6623778at2759"/>